<accession>T1KN57</accession>
<reference evidence="2" key="1">
    <citation type="submission" date="2011-08" db="EMBL/GenBank/DDBJ databases">
        <authorList>
            <person name="Rombauts S."/>
        </authorList>
    </citation>
    <scope>NUCLEOTIDE SEQUENCE</scope>
    <source>
        <strain evidence="2">London</strain>
    </source>
</reference>
<sequence>MAGQNSNSDNITFKVKHLNAYHGIVIDLNDARYESKHRHQQIFEQLESITGVPSRYTTGVIILRNMNPSDVNNAFRDFTYFHNQKAFVPDSLMKYSARNDITSLNIRDDERFHLQYKLSYAHYISKRLSISYYLIEERDVLEVGCGPHFCQSKCTESYFKRLKDLVNNDEMNAKITQLVQPLEESQMYSEADKIYREFNVEQFFHPVCFVHEQRRSETGHAYQRDRYLRTRG</sequence>
<dbReference type="Proteomes" id="UP000015104">
    <property type="component" value="Unassembled WGS sequence"/>
</dbReference>
<organism evidence="1 2">
    <name type="scientific">Tetranychus urticae</name>
    <name type="common">Two-spotted spider mite</name>
    <dbReference type="NCBI Taxonomy" id="32264"/>
    <lineage>
        <taxon>Eukaryota</taxon>
        <taxon>Metazoa</taxon>
        <taxon>Ecdysozoa</taxon>
        <taxon>Arthropoda</taxon>
        <taxon>Chelicerata</taxon>
        <taxon>Arachnida</taxon>
        <taxon>Acari</taxon>
        <taxon>Acariformes</taxon>
        <taxon>Trombidiformes</taxon>
        <taxon>Prostigmata</taxon>
        <taxon>Eleutherengona</taxon>
        <taxon>Raphignathae</taxon>
        <taxon>Tetranychoidea</taxon>
        <taxon>Tetranychidae</taxon>
        <taxon>Tetranychus</taxon>
    </lineage>
</organism>
<dbReference type="AlphaFoldDB" id="T1KN57"/>
<reference evidence="1" key="2">
    <citation type="submission" date="2015-06" db="UniProtKB">
        <authorList>
            <consortium name="EnsemblMetazoa"/>
        </authorList>
    </citation>
    <scope>IDENTIFICATION</scope>
</reference>
<name>T1KN57_TETUR</name>
<evidence type="ECO:0000313" key="2">
    <source>
        <dbReference type="Proteomes" id="UP000015104"/>
    </source>
</evidence>
<evidence type="ECO:0000313" key="1">
    <source>
        <dbReference type="EnsemblMetazoa" id="tetur15g04050.1"/>
    </source>
</evidence>
<gene>
    <name evidence="1" type="primary">107365414</name>
</gene>
<keyword evidence="2" id="KW-1185">Reference proteome</keyword>
<dbReference type="EnsemblMetazoa" id="tetur15g04050.1">
    <property type="protein sequence ID" value="tetur15g04050.1"/>
    <property type="gene ID" value="tetur15g04050"/>
</dbReference>
<dbReference type="EMBL" id="CAEY01000250">
    <property type="status" value="NOT_ANNOTATED_CDS"/>
    <property type="molecule type" value="Genomic_DNA"/>
</dbReference>
<dbReference type="HOGENOM" id="CLU_071407_3_0_1"/>
<protein>
    <submittedName>
        <fullName evidence="1">Uncharacterized protein</fullName>
    </submittedName>
</protein>
<proteinExistence type="predicted"/>